<keyword evidence="1" id="KW-1133">Transmembrane helix</keyword>
<feature type="transmembrane region" description="Helical" evidence="1">
    <location>
        <begin position="15"/>
        <end position="35"/>
    </location>
</feature>
<evidence type="ECO:0000259" key="3">
    <source>
        <dbReference type="PROSITE" id="PS50887"/>
    </source>
</evidence>
<accession>A0AA41QUZ1</accession>
<evidence type="ECO:0000313" key="5">
    <source>
        <dbReference type="Proteomes" id="UP001165341"/>
    </source>
</evidence>
<feature type="transmembrane region" description="Helical" evidence="1">
    <location>
        <begin position="146"/>
        <end position="166"/>
    </location>
</feature>
<dbReference type="PROSITE" id="PS50883">
    <property type="entry name" value="EAL"/>
    <property type="match status" value="1"/>
</dbReference>
<dbReference type="Pfam" id="PF00990">
    <property type="entry name" value="GGDEF"/>
    <property type="match status" value="1"/>
</dbReference>
<dbReference type="InterPro" id="IPR050706">
    <property type="entry name" value="Cyclic-di-GMP_PDE-like"/>
</dbReference>
<dbReference type="Gene3D" id="3.30.70.270">
    <property type="match status" value="1"/>
</dbReference>
<dbReference type="GO" id="GO:0071111">
    <property type="term" value="F:cyclic-guanylate-specific phosphodiesterase activity"/>
    <property type="evidence" value="ECO:0007669"/>
    <property type="project" value="InterPro"/>
</dbReference>
<dbReference type="PANTHER" id="PTHR33121:SF79">
    <property type="entry name" value="CYCLIC DI-GMP PHOSPHODIESTERASE PDED-RELATED"/>
    <property type="match status" value="1"/>
</dbReference>
<dbReference type="Pfam" id="PF00563">
    <property type="entry name" value="EAL"/>
    <property type="match status" value="1"/>
</dbReference>
<dbReference type="AlphaFoldDB" id="A0AA41QUZ1"/>
<dbReference type="SMART" id="SM00267">
    <property type="entry name" value="GGDEF"/>
    <property type="match status" value="1"/>
</dbReference>
<gene>
    <name evidence="4" type="ORF">MQH31_10445</name>
</gene>
<dbReference type="CDD" id="cd01949">
    <property type="entry name" value="GGDEF"/>
    <property type="match status" value="1"/>
</dbReference>
<dbReference type="NCBIfam" id="TIGR00254">
    <property type="entry name" value="GGDEF"/>
    <property type="match status" value="1"/>
</dbReference>
<dbReference type="InterPro" id="IPR029787">
    <property type="entry name" value="Nucleotide_cyclase"/>
</dbReference>
<dbReference type="InterPro" id="IPR043128">
    <property type="entry name" value="Rev_trsase/Diguanyl_cyclase"/>
</dbReference>
<dbReference type="SUPFAM" id="SSF141868">
    <property type="entry name" value="EAL domain-like"/>
    <property type="match status" value="1"/>
</dbReference>
<sequence>MIVAFHPGTFDSPRIAGLLLGSLTVIGSLELFAYVGTLQESASPLAGLYLIMAFVALSIGLLFLLLRRHFTQAVRTVMLAVVLLGISASVYFSDTTASALAMSTWVLVALALSYMLLPIVLSLPFAVAGTVLVTTALFVHPRMHGIDLLLIIPAAIIANFGLHWLVTSALKSETDDLTRLGNRIYFKRILNDHVRSASPGDVTTVVLVDLDHFTLTNEVRQRAYGDAILVDFAARCARLNGPDSGTVVARTAGDEFAILLPGITTAEAETAVEAMRADVHVFSAGIAGHELGETASGLRTRVTEALSSAKRAGRGTTRIHGGHYATATAVGQAIANGEFSLVFQPIVDLRTRRAVGAEALLRWTHPTRGAISPVEFIPLCEASGAMPRLGAWIVDTAVTIASAWSMPVEPGAPPFYVSVNASGIELGDPHYADRLLALCTAAALPAGALKIELTESDYVVEYGAVHANMAQLQTSGIPIMIDDFGTGSSNLERLSEVRANVLKIDRRFISGIGCSTDDAPLVQSILGLARGLGSSVIAEGVETDVQADWLEEHACRFAQGYLFSRPVASADLAAVCAGLSARSAALHPE</sequence>
<dbReference type="InterPro" id="IPR000160">
    <property type="entry name" value="GGDEF_dom"/>
</dbReference>
<feature type="domain" description="GGDEF" evidence="3">
    <location>
        <begin position="201"/>
        <end position="330"/>
    </location>
</feature>
<organism evidence="4 5">
    <name type="scientific">Cryobacterium zhongshanensis</name>
    <dbReference type="NCBI Taxonomy" id="2928153"/>
    <lineage>
        <taxon>Bacteria</taxon>
        <taxon>Bacillati</taxon>
        <taxon>Actinomycetota</taxon>
        <taxon>Actinomycetes</taxon>
        <taxon>Micrococcales</taxon>
        <taxon>Microbacteriaceae</taxon>
        <taxon>Cryobacterium</taxon>
    </lineage>
</organism>
<dbReference type="Proteomes" id="UP001165341">
    <property type="component" value="Unassembled WGS sequence"/>
</dbReference>
<dbReference type="CDD" id="cd01948">
    <property type="entry name" value="EAL"/>
    <property type="match status" value="1"/>
</dbReference>
<name>A0AA41QUZ1_9MICO</name>
<evidence type="ECO:0000313" key="4">
    <source>
        <dbReference type="EMBL" id="MCI4658225.1"/>
    </source>
</evidence>
<keyword evidence="5" id="KW-1185">Reference proteome</keyword>
<keyword evidence="1" id="KW-0812">Transmembrane</keyword>
<keyword evidence="1" id="KW-0472">Membrane</keyword>
<dbReference type="InterPro" id="IPR035919">
    <property type="entry name" value="EAL_sf"/>
</dbReference>
<dbReference type="PROSITE" id="PS50887">
    <property type="entry name" value="GGDEF"/>
    <property type="match status" value="1"/>
</dbReference>
<feature type="transmembrane region" description="Helical" evidence="1">
    <location>
        <begin position="73"/>
        <end position="92"/>
    </location>
</feature>
<dbReference type="SUPFAM" id="SSF55073">
    <property type="entry name" value="Nucleotide cyclase"/>
    <property type="match status" value="1"/>
</dbReference>
<dbReference type="Gene3D" id="3.20.20.450">
    <property type="entry name" value="EAL domain"/>
    <property type="match status" value="1"/>
</dbReference>
<dbReference type="PANTHER" id="PTHR33121">
    <property type="entry name" value="CYCLIC DI-GMP PHOSPHODIESTERASE PDEF"/>
    <property type="match status" value="1"/>
</dbReference>
<comment type="caution">
    <text evidence="4">The sequence shown here is derived from an EMBL/GenBank/DDBJ whole genome shotgun (WGS) entry which is preliminary data.</text>
</comment>
<evidence type="ECO:0000259" key="2">
    <source>
        <dbReference type="PROSITE" id="PS50883"/>
    </source>
</evidence>
<feature type="domain" description="EAL" evidence="2">
    <location>
        <begin position="323"/>
        <end position="580"/>
    </location>
</feature>
<dbReference type="RefSeq" id="WP_243011983.1">
    <property type="nucleotide sequence ID" value="NZ_JALGAR010000002.1"/>
</dbReference>
<dbReference type="InterPro" id="IPR001633">
    <property type="entry name" value="EAL_dom"/>
</dbReference>
<reference evidence="4" key="1">
    <citation type="submission" date="2022-03" db="EMBL/GenBank/DDBJ databases">
        <title>Cryobacterium sp. nov. strain ZS14-85, isolated from Antarctic soil.</title>
        <authorList>
            <person name="Li J."/>
            <person name="Niu G."/>
        </authorList>
    </citation>
    <scope>NUCLEOTIDE SEQUENCE</scope>
    <source>
        <strain evidence="4">ZS14-85</strain>
    </source>
</reference>
<proteinExistence type="predicted"/>
<feature type="transmembrane region" description="Helical" evidence="1">
    <location>
        <begin position="47"/>
        <end position="66"/>
    </location>
</feature>
<evidence type="ECO:0000256" key="1">
    <source>
        <dbReference type="SAM" id="Phobius"/>
    </source>
</evidence>
<feature type="transmembrane region" description="Helical" evidence="1">
    <location>
        <begin position="112"/>
        <end position="139"/>
    </location>
</feature>
<dbReference type="EMBL" id="JALGAR010000002">
    <property type="protein sequence ID" value="MCI4658225.1"/>
    <property type="molecule type" value="Genomic_DNA"/>
</dbReference>
<dbReference type="SMART" id="SM00052">
    <property type="entry name" value="EAL"/>
    <property type="match status" value="1"/>
</dbReference>
<protein>
    <submittedName>
        <fullName evidence="4">Bifunctional diguanylate cyclase/phosphodiesterase</fullName>
    </submittedName>
</protein>